<dbReference type="PROSITE" id="PS00027">
    <property type="entry name" value="HOMEOBOX_1"/>
    <property type="match status" value="1"/>
</dbReference>
<evidence type="ECO:0000256" key="2">
    <source>
        <dbReference type="ARBA" id="ARBA00005733"/>
    </source>
</evidence>
<feature type="domain" description="Homeobox" evidence="9">
    <location>
        <begin position="196"/>
        <end position="256"/>
    </location>
</feature>
<dbReference type="AlphaFoldDB" id="A0ABD2QGG9"/>
<dbReference type="SMART" id="SM00389">
    <property type="entry name" value="HOX"/>
    <property type="match status" value="1"/>
</dbReference>
<dbReference type="InterPro" id="IPR001356">
    <property type="entry name" value="HD"/>
</dbReference>
<dbReference type="FunFam" id="1.10.10.60:FF:000138">
    <property type="entry name" value="Homeobox protein prophet of Pit-1"/>
    <property type="match status" value="1"/>
</dbReference>
<dbReference type="InterPro" id="IPR017970">
    <property type="entry name" value="Homeobox_CS"/>
</dbReference>
<name>A0ABD2QGG9_9PLAT</name>
<dbReference type="EMBL" id="JBJKFK010000221">
    <property type="protein sequence ID" value="KAL3318632.1"/>
    <property type="molecule type" value="Genomic_DNA"/>
</dbReference>
<feature type="DNA-binding region" description="Homeobox" evidence="6">
    <location>
        <begin position="198"/>
        <end position="257"/>
    </location>
</feature>
<evidence type="ECO:0000256" key="3">
    <source>
        <dbReference type="ARBA" id="ARBA00023125"/>
    </source>
</evidence>
<keyword evidence="4 6" id="KW-0371">Homeobox</keyword>
<evidence type="ECO:0000256" key="8">
    <source>
        <dbReference type="SAM" id="MobiDB-lite"/>
    </source>
</evidence>
<feature type="compositionally biased region" description="Polar residues" evidence="8">
    <location>
        <begin position="274"/>
        <end position="286"/>
    </location>
</feature>
<dbReference type="Gene3D" id="1.10.10.60">
    <property type="entry name" value="Homeodomain-like"/>
    <property type="match status" value="1"/>
</dbReference>
<evidence type="ECO:0000256" key="4">
    <source>
        <dbReference type="ARBA" id="ARBA00023155"/>
    </source>
</evidence>
<dbReference type="Pfam" id="PF00046">
    <property type="entry name" value="Homeodomain"/>
    <property type="match status" value="1"/>
</dbReference>
<dbReference type="PANTHER" id="PTHR24329">
    <property type="entry name" value="HOMEOBOX PROTEIN ARISTALESS"/>
    <property type="match status" value="1"/>
</dbReference>
<evidence type="ECO:0000313" key="10">
    <source>
        <dbReference type="EMBL" id="KAL3318632.1"/>
    </source>
</evidence>
<feature type="compositionally biased region" description="Polar residues" evidence="8">
    <location>
        <begin position="1"/>
        <end position="14"/>
    </location>
</feature>
<dbReference type="GO" id="GO:0007399">
    <property type="term" value="P:nervous system development"/>
    <property type="evidence" value="ECO:0007669"/>
    <property type="project" value="UniProtKB-ARBA"/>
</dbReference>
<comment type="subcellular location">
    <subcellularLocation>
        <location evidence="1 6 7">Nucleus</location>
    </subcellularLocation>
</comment>
<evidence type="ECO:0000256" key="7">
    <source>
        <dbReference type="RuleBase" id="RU000682"/>
    </source>
</evidence>
<keyword evidence="3 6" id="KW-0238">DNA-binding</keyword>
<feature type="region of interest" description="Disordered" evidence="8">
    <location>
        <begin position="100"/>
        <end position="138"/>
    </location>
</feature>
<organism evidence="10 11">
    <name type="scientific">Cichlidogyrus casuarinus</name>
    <dbReference type="NCBI Taxonomy" id="1844966"/>
    <lineage>
        <taxon>Eukaryota</taxon>
        <taxon>Metazoa</taxon>
        <taxon>Spiralia</taxon>
        <taxon>Lophotrochozoa</taxon>
        <taxon>Platyhelminthes</taxon>
        <taxon>Monogenea</taxon>
        <taxon>Monopisthocotylea</taxon>
        <taxon>Dactylogyridea</taxon>
        <taxon>Ancyrocephalidae</taxon>
        <taxon>Cichlidogyrus</taxon>
    </lineage>
</organism>
<dbReference type="GO" id="GO:0005634">
    <property type="term" value="C:nucleus"/>
    <property type="evidence" value="ECO:0007669"/>
    <property type="project" value="UniProtKB-SubCell"/>
</dbReference>
<comment type="similarity">
    <text evidence="2">Belongs to the paired homeobox family.</text>
</comment>
<feature type="compositionally biased region" description="Polar residues" evidence="8">
    <location>
        <begin position="400"/>
        <end position="416"/>
    </location>
</feature>
<dbReference type="SUPFAM" id="SSF46689">
    <property type="entry name" value="Homeodomain-like"/>
    <property type="match status" value="1"/>
</dbReference>
<dbReference type="PROSITE" id="PS50071">
    <property type="entry name" value="HOMEOBOX_2"/>
    <property type="match status" value="1"/>
</dbReference>
<feature type="region of interest" description="Disordered" evidence="8">
    <location>
        <begin position="1"/>
        <end position="37"/>
    </location>
</feature>
<dbReference type="InterPro" id="IPR009057">
    <property type="entry name" value="Homeodomain-like_sf"/>
</dbReference>
<evidence type="ECO:0000259" key="9">
    <source>
        <dbReference type="PROSITE" id="PS50071"/>
    </source>
</evidence>
<dbReference type="GO" id="GO:0003677">
    <property type="term" value="F:DNA binding"/>
    <property type="evidence" value="ECO:0007669"/>
    <property type="project" value="UniProtKB-UniRule"/>
</dbReference>
<evidence type="ECO:0000256" key="5">
    <source>
        <dbReference type="ARBA" id="ARBA00023242"/>
    </source>
</evidence>
<comment type="caution">
    <text evidence="10">The sequence shown here is derived from an EMBL/GenBank/DDBJ whole genome shotgun (WGS) entry which is preliminary data.</text>
</comment>
<dbReference type="Proteomes" id="UP001626550">
    <property type="component" value="Unassembled WGS sequence"/>
</dbReference>
<gene>
    <name evidence="10" type="ORF">Ciccas_002703</name>
</gene>
<evidence type="ECO:0000256" key="6">
    <source>
        <dbReference type="PROSITE-ProRule" id="PRU00108"/>
    </source>
</evidence>
<sequence length="445" mass="48685">MTSRVSSINGSDVSFVQGGPQEPSLYQRPSNDLQSDFFLHHPDASFYHESQNRPSPDFYRMFESKKISDLKTSPESPKKIDFCGDNFEYAASGASSAAKRVKGEVCGGKSQSKGKRKKQTDKKEETESSSFCSEENYGSQDYSDATRRGFLHLGAASQNAFASSPNNPFCNASGLLIPPRPCSMIGPSGTPGCTAPARRRHRTTFSQDQLQELENAFQKSHYPDIYCREELARITKLNEARIQVWFQNRRAKYRKQEKQLAKQNHPGQPGNLMLSPQGNSYGSGMDNGYSQSNGAFLYQDAGTPYEGSGFNTAVSSNADNFQTVSNSYEAQTNSVTNLASAAIAAAARAICGPGIRSTSANWQEAEETSFQNVCSSQQFQQNPSRTNSTASPPNSNNSSEQRSTNPLCFASNTSDTDTPSMITASLVSLSPKTRQTLINNLDFCD</sequence>
<evidence type="ECO:0000256" key="1">
    <source>
        <dbReference type="ARBA" id="ARBA00004123"/>
    </source>
</evidence>
<keyword evidence="11" id="KW-1185">Reference proteome</keyword>
<dbReference type="CDD" id="cd00086">
    <property type="entry name" value="homeodomain"/>
    <property type="match status" value="1"/>
</dbReference>
<feature type="compositionally biased region" description="Low complexity" evidence="8">
    <location>
        <begin position="382"/>
        <end position="399"/>
    </location>
</feature>
<evidence type="ECO:0000313" key="11">
    <source>
        <dbReference type="Proteomes" id="UP001626550"/>
    </source>
</evidence>
<feature type="region of interest" description="Disordered" evidence="8">
    <location>
        <begin position="375"/>
        <end position="416"/>
    </location>
</feature>
<feature type="region of interest" description="Disordered" evidence="8">
    <location>
        <begin position="260"/>
        <end position="286"/>
    </location>
</feature>
<dbReference type="PANTHER" id="PTHR24329:SF543">
    <property type="entry name" value="FI01017P-RELATED"/>
    <property type="match status" value="1"/>
</dbReference>
<accession>A0ABD2QGG9</accession>
<reference evidence="10 11" key="1">
    <citation type="submission" date="2024-11" db="EMBL/GenBank/DDBJ databases">
        <title>Adaptive evolution of stress response genes in parasites aligns with host niche diversity.</title>
        <authorList>
            <person name="Hahn C."/>
            <person name="Resl P."/>
        </authorList>
    </citation>
    <scope>NUCLEOTIDE SEQUENCE [LARGE SCALE GENOMIC DNA]</scope>
    <source>
        <strain evidence="10">EGGRZ-B1_66</strain>
        <tissue evidence="10">Body</tissue>
    </source>
</reference>
<proteinExistence type="inferred from homology"/>
<dbReference type="InterPro" id="IPR050649">
    <property type="entry name" value="Paired_Homeobox_TFs"/>
</dbReference>
<protein>
    <recommendedName>
        <fullName evidence="9">Homeobox domain-containing protein</fullName>
    </recommendedName>
</protein>
<keyword evidence="5 6" id="KW-0539">Nucleus</keyword>